<accession>A0A4S4G2G9</accession>
<feature type="domain" description="ABC transporter" evidence="5">
    <location>
        <begin position="49"/>
        <end position="288"/>
    </location>
</feature>
<dbReference type="PANTHER" id="PTHR42798:SF7">
    <property type="entry name" value="ALPHA-D-RIBOSE 1-METHYLPHOSPHONATE 5-TRIPHOSPHATE SYNTHASE SUBUNIT PHNL"/>
    <property type="match status" value="1"/>
</dbReference>
<evidence type="ECO:0000256" key="2">
    <source>
        <dbReference type="ARBA" id="ARBA00022448"/>
    </source>
</evidence>
<evidence type="ECO:0000256" key="1">
    <source>
        <dbReference type="ARBA" id="ARBA00005417"/>
    </source>
</evidence>
<dbReference type="GO" id="GO:0098796">
    <property type="term" value="C:membrane protein complex"/>
    <property type="evidence" value="ECO:0007669"/>
    <property type="project" value="UniProtKB-ARBA"/>
</dbReference>
<dbReference type="EMBL" id="SSTJ01000004">
    <property type="protein sequence ID" value="THG37739.1"/>
    <property type="molecule type" value="Genomic_DNA"/>
</dbReference>
<dbReference type="PANTHER" id="PTHR42798">
    <property type="entry name" value="LIPOPROTEIN-RELEASING SYSTEM ATP-BINDING PROTEIN LOLD"/>
    <property type="match status" value="1"/>
</dbReference>
<dbReference type="InterPro" id="IPR003593">
    <property type="entry name" value="AAA+_ATPase"/>
</dbReference>
<dbReference type="Gene3D" id="3.40.50.300">
    <property type="entry name" value="P-loop containing nucleotide triphosphate hydrolases"/>
    <property type="match status" value="1"/>
</dbReference>
<reference evidence="6 7" key="1">
    <citation type="submission" date="2019-04" db="EMBL/GenBank/DDBJ databases">
        <title>Microbes associate with the intestines of laboratory mice.</title>
        <authorList>
            <person name="Navarre W."/>
            <person name="Wong E."/>
            <person name="Huang K.C."/>
            <person name="Tropini C."/>
            <person name="Ng K."/>
            <person name="Yu B."/>
        </authorList>
    </citation>
    <scope>NUCLEOTIDE SEQUENCE [LARGE SCALE GENOMIC DNA]</scope>
    <source>
        <strain evidence="6 7">NM80_B27</strain>
    </source>
</reference>
<name>A0A4S4G2G9_9ACTN</name>
<keyword evidence="4 6" id="KW-0067">ATP-binding</keyword>
<dbReference type="InterPro" id="IPR017911">
    <property type="entry name" value="MacB-like_ATP-bd"/>
</dbReference>
<proteinExistence type="inferred from homology"/>
<evidence type="ECO:0000313" key="7">
    <source>
        <dbReference type="Proteomes" id="UP000308978"/>
    </source>
</evidence>
<dbReference type="InterPro" id="IPR027417">
    <property type="entry name" value="P-loop_NTPase"/>
</dbReference>
<evidence type="ECO:0000259" key="5">
    <source>
        <dbReference type="PROSITE" id="PS50893"/>
    </source>
</evidence>
<gene>
    <name evidence="6" type="ORF">E5986_04580</name>
</gene>
<sequence length="299" mass="31198">MAAAFSRDAYAPGASSAAAGRVAQGAGAPAAAPHGVHAAAPRPAGSPILSVRSIEKVFGSRDSVTHALAGVSFDVAAGEFVGIMGPSGSGKTTLLNCVSTIDTVTSGHIIVGGRDITGMSRRQLAKFRRDDLGFIFQDSNLLDTLTGFENISLALTIKGEPARSIPGKVNAMAARLGVDGVLSKYPYQMSGGQKQRVAAARAMVCDPKLILADEPTGALDSRAATVMLEIMEMMNTQMGATIMMVTHDAFAASYTNRVLFIKDGAVFNELRRGDESRDAFFARIMEVVSFLGGEAGHVS</sequence>
<dbReference type="GO" id="GO:0016887">
    <property type="term" value="F:ATP hydrolysis activity"/>
    <property type="evidence" value="ECO:0007669"/>
    <property type="project" value="InterPro"/>
</dbReference>
<dbReference type="SMART" id="SM00382">
    <property type="entry name" value="AAA"/>
    <property type="match status" value="1"/>
</dbReference>
<comment type="similarity">
    <text evidence="1">Belongs to the ABC transporter superfamily.</text>
</comment>
<dbReference type="InterPro" id="IPR003439">
    <property type="entry name" value="ABC_transporter-like_ATP-bd"/>
</dbReference>
<dbReference type="Pfam" id="PF00005">
    <property type="entry name" value="ABC_tran"/>
    <property type="match status" value="1"/>
</dbReference>
<dbReference type="GO" id="GO:0022857">
    <property type="term" value="F:transmembrane transporter activity"/>
    <property type="evidence" value="ECO:0007669"/>
    <property type="project" value="UniProtKB-ARBA"/>
</dbReference>
<comment type="caution">
    <text evidence="6">The sequence shown here is derived from an EMBL/GenBank/DDBJ whole genome shotgun (WGS) entry which is preliminary data.</text>
</comment>
<keyword evidence="3" id="KW-0547">Nucleotide-binding</keyword>
<dbReference type="SUPFAM" id="SSF52540">
    <property type="entry name" value="P-loop containing nucleoside triphosphate hydrolases"/>
    <property type="match status" value="1"/>
</dbReference>
<keyword evidence="2" id="KW-0813">Transport</keyword>
<dbReference type="CDD" id="cd03255">
    <property type="entry name" value="ABC_MJ0796_LolCDE_FtsE"/>
    <property type="match status" value="1"/>
</dbReference>
<organism evidence="6 7">
    <name type="scientific">Adlercreutzia caecimuris</name>
    <dbReference type="NCBI Taxonomy" id="671266"/>
    <lineage>
        <taxon>Bacteria</taxon>
        <taxon>Bacillati</taxon>
        <taxon>Actinomycetota</taxon>
        <taxon>Coriobacteriia</taxon>
        <taxon>Eggerthellales</taxon>
        <taxon>Eggerthellaceae</taxon>
        <taxon>Adlercreutzia</taxon>
    </lineage>
</organism>
<dbReference type="Proteomes" id="UP000308978">
    <property type="component" value="Unassembled WGS sequence"/>
</dbReference>
<dbReference type="GO" id="GO:0005524">
    <property type="term" value="F:ATP binding"/>
    <property type="evidence" value="ECO:0007669"/>
    <property type="project" value="UniProtKB-KW"/>
</dbReference>
<dbReference type="AlphaFoldDB" id="A0A4S4G2G9"/>
<dbReference type="FunFam" id="3.40.50.300:FF:000032">
    <property type="entry name" value="Export ABC transporter ATP-binding protein"/>
    <property type="match status" value="1"/>
</dbReference>
<dbReference type="PROSITE" id="PS50893">
    <property type="entry name" value="ABC_TRANSPORTER_2"/>
    <property type="match status" value="1"/>
</dbReference>
<protein>
    <submittedName>
        <fullName evidence="6">ABC transporter ATP-binding protein</fullName>
    </submittedName>
</protein>
<evidence type="ECO:0000313" key="6">
    <source>
        <dbReference type="EMBL" id="THG37739.1"/>
    </source>
</evidence>
<evidence type="ECO:0000256" key="3">
    <source>
        <dbReference type="ARBA" id="ARBA00022741"/>
    </source>
</evidence>
<evidence type="ECO:0000256" key="4">
    <source>
        <dbReference type="ARBA" id="ARBA00022840"/>
    </source>
</evidence>